<protein>
    <submittedName>
        <fullName evidence="7">ABC transporter permease</fullName>
    </submittedName>
</protein>
<dbReference type="EMBL" id="BLAE01000019">
    <property type="protein sequence ID" value="GES10202.1"/>
    <property type="molecule type" value="Genomic_DNA"/>
</dbReference>
<dbReference type="InterPro" id="IPR001851">
    <property type="entry name" value="ABC_transp_permease"/>
</dbReference>
<gene>
    <name evidence="7" type="ORF">Amac_037990</name>
</gene>
<feature type="transmembrane region" description="Helical" evidence="6">
    <location>
        <begin position="34"/>
        <end position="56"/>
    </location>
</feature>
<dbReference type="PANTHER" id="PTHR32196:SF72">
    <property type="entry name" value="RIBOSE IMPORT PERMEASE PROTEIN RBSC"/>
    <property type="match status" value="1"/>
</dbReference>
<comment type="caution">
    <text evidence="7">The sequence shown here is derived from an EMBL/GenBank/DDBJ whole genome shotgun (WGS) entry which is preliminary data.</text>
</comment>
<dbReference type="PANTHER" id="PTHR32196">
    <property type="entry name" value="ABC TRANSPORTER PERMEASE PROTEIN YPHD-RELATED-RELATED"/>
    <property type="match status" value="1"/>
</dbReference>
<organism evidence="7 8">
    <name type="scientific">Acrocarpospora macrocephala</name>
    <dbReference type="NCBI Taxonomy" id="150177"/>
    <lineage>
        <taxon>Bacteria</taxon>
        <taxon>Bacillati</taxon>
        <taxon>Actinomycetota</taxon>
        <taxon>Actinomycetes</taxon>
        <taxon>Streptosporangiales</taxon>
        <taxon>Streptosporangiaceae</taxon>
        <taxon>Acrocarpospora</taxon>
    </lineage>
</organism>
<sequence length="350" mass="35850">MSALSPKKLAPERAAVGGPPSHASRRGRRSVDPVVLTLLPIIVLAVIVGAVVNPAFLTTTNIIDNIITTSAVLGVLVIAESLILIGGYFDLSLQSTVGFAPMLLAVLVSSAADNGVGLPFGVGLLITIPAVLLIGLANGLMIAKMKLNAFIVTLAMLILLQGLTIGLSGGQTYAVLPRAMTYLGDGVILGLPVQAWIFVLAFAAAYVFMKFTPTGRSIYAMGGNLEAARAAGIRTTRLTIGVLVFGSLLAALAGLMLTGRIASVTANQGDGLIFTVFAAAVIGGISLNGGRGNLIGAGLGVILLGVIQNILTLSNVPSFWINAAYGAIILAALLVGWLSQHRFSGGRKMA</sequence>
<keyword evidence="2" id="KW-1003">Cell membrane</keyword>
<keyword evidence="4 6" id="KW-1133">Transmembrane helix</keyword>
<dbReference type="RefSeq" id="WP_246268455.1">
    <property type="nucleotide sequence ID" value="NZ_BAAAHL010000055.1"/>
</dbReference>
<feature type="transmembrane region" description="Helical" evidence="6">
    <location>
        <begin position="187"/>
        <end position="209"/>
    </location>
</feature>
<dbReference type="AlphaFoldDB" id="A0A5M3WPY4"/>
<feature type="transmembrane region" description="Helical" evidence="6">
    <location>
        <begin position="271"/>
        <end position="287"/>
    </location>
</feature>
<evidence type="ECO:0000313" key="8">
    <source>
        <dbReference type="Proteomes" id="UP000331127"/>
    </source>
</evidence>
<keyword evidence="3 6" id="KW-0812">Transmembrane</keyword>
<evidence type="ECO:0000256" key="3">
    <source>
        <dbReference type="ARBA" id="ARBA00022692"/>
    </source>
</evidence>
<keyword evidence="8" id="KW-1185">Reference proteome</keyword>
<feature type="transmembrane region" description="Helical" evidence="6">
    <location>
        <begin position="91"/>
        <end position="112"/>
    </location>
</feature>
<dbReference type="GO" id="GO:0022857">
    <property type="term" value="F:transmembrane transporter activity"/>
    <property type="evidence" value="ECO:0007669"/>
    <property type="project" value="InterPro"/>
</dbReference>
<accession>A0A5M3WPY4</accession>
<proteinExistence type="predicted"/>
<evidence type="ECO:0000256" key="2">
    <source>
        <dbReference type="ARBA" id="ARBA00022475"/>
    </source>
</evidence>
<evidence type="ECO:0000256" key="6">
    <source>
        <dbReference type="SAM" id="Phobius"/>
    </source>
</evidence>
<evidence type="ECO:0000256" key="4">
    <source>
        <dbReference type="ARBA" id="ARBA00022989"/>
    </source>
</evidence>
<dbReference type="CDD" id="cd06579">
    <property type="entry name" value="TM_PBP1_transp_AraH_like"/>
    <property type="match status" value="1"/>
</dbReference>
<name>A0A5M3WPY4_9ACTN</name>
<comment type="subcellular location">
    <subcellularLocation>
        <location evidence="1">Cell membrane</location>
        <topology evidence="1">Multi-pass membrane protein</topology>
    </subcellularLocation>
</comment>
<feature type="transmembrane region" description="Helical" evidence="6">
    <location>
        <begin position="294"/>
        <end position="313"/>
    </location>
</feature>
<evidence type="ECO:0000256" key="1">
    <source>
        <dbReference type="ARBA" id="ARBA00004651"/>
    </source>
</evidence>
<keyword evidence="5 6" id="KW-0472">Membrane</keyword>
<feature type="transmembrane region" description="Helical" evidence="6">
    <location>
        <begin position="118"/>
        <end position="140"/>
    </location>
</feature>
<reference evidence="7 8" key="1">
    <citation type="submission" date="2019-10" db="EMBL/GenBank/DDBJ databases">
        <title>Whole genome shotgun sequence of Acrocarpospora macrocephala NBRC 16266.</title>
        <authorList>
            <person name="Ichikawa N."/>
            <person name="Kimura A."/>
            <person name="Kitahashi Y."/>
            <person name="Komaki H."/>
            <person name="Oguchi A."/>
        </authorList>
    </citation>
    <scope>NUCLEOTIDE SEQUENCE [LARGE SCALE GENOMIC DNA]</scope>
    <source>
        <strain evidence="7 8">NBRC 16266</strain>
    </source>
</reference>
<dbReference type="GO" id="GO:0005886">
    <property type="term" value="C:plasma membrane"/>
    <property type="evidence" value="ECO:0007669"/>
    <property type="project" value="UniProtKB-SubCell"/>
</dbReference>
<feature type="transmembrane region" description="Helical" evidence="6">
    <location>
        <begin position="147"/>
        <end position="167"/>
    </location>
</feature>
<evidence type="ECO:0000313" key="7">
    <source>
        <dbReference type="EMBL" id="GES10202.1"/>
    </source>
</evidence>
<feature type="transmembrane region" description="Helical" evidence="6">
    <location>
        <begin position="62"/>
        <end position="84"/>
    </location>
</feature>
<dbReference type="Pfam" id="PF02653">
    <property type="entry name" value="BPD_transp_2"/>
    <property type="match status" value="1"/>
</dbReference>
<evidence type="ECO:0000256" key="5">
    <source>
        <dbReference type="ARBA" id="ARBA00023136"/>
    </source>
</evidence>
<feature type="transmembrane region" description="Helical" evidence="6">
    <location>
        <begin position="319"/>
        <end position="339"/>
    </location>
</feature>
<feature type="transmembrane region" description="Helical" evidence="6">
    <location>
        <begin position="238"/>
        <end position="259"/>
    </location>
</feature>
<dbReference type="Proteomes" id="UP000331127">
    <property type="component" value="Unassembled WGS sequence"/>
</dbReference>